<dbReference type="EMBL" id="CP139781">
    <property type="protein sequence ID" value="WRQ85872.1"/>
    <property type="molecule type" value="Genomic_DNA"/>
</dbReference>
<dbReference type="InterPro" id="IPR030374">
    <property type="entry name" value="PABS"/>
</dbReference>
<accession>A0ABZ1C2D9</accession>
<keyword evidence="2 4" id="KW-0808">Transferase</keyword>
<dbReference type="SUPFAM" id="SSF53335">
    <property type="entry name" value="S-adenosyl-L-methionine-dependent methyltransferases"/>
    <property type="match status" value="1"/>
</dbReference>
<dbReference type="Gene3D" id="3.40.50.150">
    <property type="entry name" value="Vaccinia Virus protein VP39"/>
    <property type="match status" value="1"/>
</dbReference>
<evidence type="ECO:0000313" key="7">
    <source>
        <dbReference type="Proteomes" id="UP000738431"/>
    </source>
</evidence>
<protein>
    <recommendedName>
        <fullName evidence="5">PABS domain-containing protein</fullName>
    </recommendedName>
</protein>
<keyword evidence="3 4" id="KW-0620">Polyamine biosynthesis</keyword>
<feature type="domain" description="PABS" evidence="5">
    <location>
        <begin position="1"/>
        <end position="224"/>
    </location>
</feature>
<feature type="active site" description="Proton acceptor" evidence="4">
    <location>
        <position position="143"/>
    </location>
</feature>
<sequence>MKPRRSVAEARTAAGRRLVLSEQDGAWAISLDGQELMHSRAHASELALAEVGWADLGTAAPRRVLIGGLGLGFTLRRMLELAGPDTVVEVAELVPAVVAWNREHLRELNGACLDDARVVVREGDVAAMIRQAPRGRYDLLLLDVDNGPVAMVAAGNASLYAAAGLRAVRRALRPGGRVVFWSAGPDEAFAARLRQVGFAVEAIPAKVHANAKRAAYMLYAASAG</sequence>
<evidence type="ECO:0000256" key="3">
    <source>
        <dbReference type="ARBA" id="ARBA00023115"/>
    </source>
</evidence>
<evidence type="ECO:0000256" key="4">
    <source>
        <dbReference type="PROSITE-ProRule" id="PRU00354"/>
    </source>
</evidence>
<dbReference type="InterPro" id="IPR029063">
    <property type="entry name" value="SAM-dependent_MTases_sf"/>
</dbReference>
<keyword evidence="7" id="KW-1185">Reference proteome</keyword>
<name>A0ABZ1C2D9_9BACT</name>
<dbReference type="PANTHER" id="PTHR43317">
    <property type="entry name" value="THERMOSPERMINE SYNTHASE ACAULIS5"/>
    <property type="match status" value="1"/>
</dbReference>
<dbReference type="PANTHER" id="PTHR43317:SF3">
    <property type="entry name" value="BLR2883 PROTEIN"/>
    <property type="match status" value="1"/>
</dbReference>
<reference evidence="6 7" key="2">
    <citation type="submission" date="2023-12" db="EMBL/GenBank/DDBJ databases">
        <title>Description of an unclassified Opitutus bacterium of Verrucomicrobiota.</title>
        <authorList>
            <person name="Zhang D.-F."/>
        </authorList>
    </citation>
    <scope>NUCLEOTIDE SEQUENCE [LARGE SCALE GENOMIC DNA]</scope>
    <source>
        <strain evidence="6 7">WL0086</strain>
    </source>
</reference>
<comment type="similarity">
    <text evidence="1">Belongs to the spermidine/spermine synthase family.</text>
</comment>
<reference evidence="6 7" key="1">
    <citation type="submission" date="2021-08" db="EMBL/GenBank/DDBJ databases">
        <authorList>
            <person name="Zhang D."/>
            <person name="Zhang A."/>
            <person name="Wang L."/>
        </authorList>
    </citation>
    <scope>NUCLEOTIDE SEQUENCE [LARGE SCALE GENOMIC DNA]</scope>
    <source>
        <strain evidence="6 7">WL0086</strain>
    </source>
</reference>
<proteinExistence type="inferred from homology"/>
<gene>
    <name evidence="6" type="ORF">K1X11_013750</name>
</gene>
<evidence type="ECO:0000256" key="2">
    <source>
        <dbReference type="ARBA" id="ARBA00022679"/>
    </source>
</evidence>
<evidence type="ECO:0000256" key="1">
    <source>
        <dbReference type="ARBA" id="ARBA00007867"/>
    </source>
</evidence>
<organism evidence="6 7">
    <name type="scientific">Actomonas aquatica</name>
    <dbReference type="NCBI Taxonomy" id="2866162"/>
    <lineage>
        <taxon>Bacteria</taxon>
        <taxon>Pseudomonadati</taxon>
        <taxon>Verrucomicrobiota</taxon>
        <taxon>Opitutia</taxon>
        <taxon>Opitutales</taxon>
        <taxon>Opitutaceae</taxon>
        <taxon>Actomonas</taxon>
    </lineage>
</organism>
<dbReference type="Proteomes" id="UP000738431">
    <property type="component" value="Chromosome"/>
</dbReference>
<evidence type="ECO:0000259" key="5">
    <source>
        <dbReference type="PROSITE" id="PS51006"/>
    </source>
</evidence>
<dbReference type="RefSeq" id="WP_221032690.1">
    <property type="nucleotide sequence ID" value="NZ_CP139781.1"/>
</dbReference>
<dbReference type="PROSITE" id="PS51006">
    <property type="entry name" value="PABS_2"/>
    <property type="match status" value="1"/>
</dbReference>
<evidence type="ECO:0000313" key="6">
    <source>
        <dbReference type="EMBL" id="WRQ85872.1"/>
    </source>
</evidence>